<keyword evidence="1" id="KW-0812">Transmembrane</keyword>
<dbReference type="AlphaFoldDB" id="A0A5M9EQD4"/>
<dbReference type="Pfam" id="PF22564">
    <property type="entry name" value="HAAS"/>
    <property type="match status" value="1"/>
</dbReference>
<proteinExistence type="predicted"/>
<evidence type="ECO:0000256" key="1">
    <source>
        <dbReference type="SAM" id="Phobius"/>
    </source>
</evidence>
<keyword evidence="1" id="KW-0472">Membrane</keyword>
<reference evidence="2 3" key="1">
    <citation type="submission" date="2020-03" db="EMBL/GenBank/DDBJ databases">
        <title>Comparative genomics of Weissella paramesenteroides.</title>
        <authorList>
            <person name="Kant R."/>
            <person name="Takala T."/>
            <person name="Saris P."/>
        </authorList>
    </citation>
    <scope>NUCLEOTIDE SEQUENCE [LARGE SCALE GENOMIC DNA]</scope>
    <source>
        <strain evidence="2 3">SJ27-4</strain>
    </source>
</reference>
<feature type="transmembrane region" description="Helical" evidence="1">
    <location>
        <begin position="84"/>
        <end position="117"/>
    </location>
</feature>
<feature type="transmembrane region" description="Helical" evidence="1">
    <location>
        <begin position="153"/>
        <end position="173"/>
    </location>
</feature>
<evidence type="ECO:0000313" key="3">
    <source>
        <dbReference type="Proteomes" id="UP001215461"/>
    </source>
</evidence>
<accession>A0A5M9EQD4</accession>
<gene>
    <name evidence="2" type="ORF">G9403_01920</name>
</gene>
<name>A0A5M9EQD4_WEIPA</name>
<dbReference type="RefSeq" id="WP_002827534.1">
    <property type="nucleotide sequence ID" value="NZ_CABKOP010000013.1"/>
</dbReference>
<feature type="transmembrane region" description="Helical" evidence="1">
    <location>
        <begin position="123"/>
        <end position="146"/>
    </location>
</feature>
<dbReference type="EMBL" id="JAANXN010000002">
    <property type="protein sequence ID" value="MDF8370418.1"/>
    <property type="molecule type" value="Genomic_DNA"/>
</dbReference>
<protein>
    <submittedName>
        <fullName evidence="2">DUF1700 domain-containing protein</fullName>
    </submittedName>
</protein>
<organism evidence="2 3">
    <name type="scientific">Weissella paramesenteroides</name>
    <name type="common">Leuconostoc paramesenteroides</name>
    <dbReference type="NCBI Taxonomy" id="1249"/>
    <lineage>
        <taxon>Bacteria</taxon>
        <taxon>Bacillati</taxon>
        <taxon>Bacillota</taxon>
        <taxon>Bacilli</taxon>
        <taxon>Lactobacillales</taxon>
        <taxon>Lactobacillaceae</taxon>
        <taxon>Weissella</taxon>
    </lineage>
</organism>
<comment type="caution">
    <text evidence="2">The sequence shown here is derived from an EMBL/GenBank/DDBJ whole genome shotgun (WGS) entry which is preliminary data.</text>
</comment>
<dbReference type="KEGG" id="wpa:CO680_05040"/>
<keyword evidence="1" id="KW-1133">Transmembrane helix</keyword>
<sequence length="205" mass="23104">MIKEYLAAVRSNLKDIPADEREELLQFYEEQMLDAGYTIKEIEEKYGTPKQFARSLKIEYFIENDETADENIPTGERTKNRVNLIWLIILGLFASPILIPVAIGLICLLAGAFIAFLGILFAIYAGIIGVLAGGLFAFVNGVILLWQSVPTGLLFMGAGLLLTGAVIFFAPIVWRLTRWLFEMLVMFVKWVGHRFLSKNRVKEAQ</sequence>
<dbReference type="Proteomes" id="UP001215461">
    <property type="component" value="Unassembled WGS sequence"/>
</dbReference>
<evidence type="ECO:0000313" key="2">
    <source>
        <dbReference type="EMBL" id="MDF8370418.1"/>
    </source>
</evidence>